<dbReference type="SMART" id="SM00729">
    <property type="entry name" value="Elp3"/>
    <property type="match status" value="1"/>
</dbReference>
<dbReference type="Gene3D" id="3.80.30.20">
    <property type="entry name" value="tm_1862 like domain"/>
    <property type="match status" value="1"/>
</dbReference>
<keyword evidence="3" id="KW-0004">4Fe-4S</keyword>
<keyword evidence="3" id="KW-0949">S-adenosyl-L-methionine</keyword>
<keyword evidence="6" id="KW-1185">Reference proteome</keyword>
<dbReference type="AlphaFoldDB" id="A0A2T0B0Y2"/>
<keyword evidence="3" id="KW-0408">Iron</keyword>
<dbReference type="SFLD" id="SFLDF00288">
    <property type="entry name" value="HemN-like__clustered_with_nucl"/>
    <property type="match status" value="1"/>
</dbReference>
<keyword evidence="3" id="KW-0143">Chaperone</keyword>
<dbReference type="InterPro" id="IPR034505">
    <property type="entry name" value="Coproporphyrinogen-III_oxidase"/>
</dbReference>
<dbReference type="InterPro" id="IPR004559">
    <property type="entry name" value="HemW-like"/>
</dbReference>
<dbReference type="GO" id="GO:0004109">
    <property type="term" value="F:coproporphyrinogen oxidase activity"/>
    <property type="evidence" value="ECO:0007669"/>
    <property type="project" value="InterPro"/>
</dbReference>
<dbReference type="EMBL" id="PVXO01000066">
    <property type="protein sequence ID" value="PRR77252.1"/>
    <property type="molecule type" value="Genomic_DNA"/>
</dbReference>
<comment type="caution">
    <text evidence="5">The sequence shown here is derived from an EMBL/GenBank/DDBJ whole genome shotgun (WGS) entry which is preliminary data.</text>
</comment>
<protein>
    <recommendedName>
        <fullName evidence="2 3">Heme chaperone HemW</fullName>
    </recommendedName>
</protein>
<evidence type="ECO:0000256" key="1">
    <source>
        <dbReference type="ARBA" id="ARBA00006100"/>
    </source>
</evidence>
<dbReference type="OrthoDB" id="9808022at2"/>
<dbReference type="SFLD" id="SFLDS00029">
    <property type="entry name" value="Radical_SAM"/>
    <property type="match status" value="1"/>
</dbReference>
<evidence type="ECO:0000313" key="6">
    <source>
        <dbReference type="Proteomes" id="UP000239706"/>
    </source>
</evidence>
<dbReference type="GO" id="GO:0046872">
    <property type="term" value="F:metal ion binding"/>
    <property type="evidence" value="ECO:0007669"/>
    <property type="project" value="UniProtKB-UniRule"/>
</dbReference>
<dbReference type="InterPro" id="IPR058240">
    <property type="entry name" value="rSAM_sf"/>
</dbReference>
<comment type="similarity">
    <text evidence="1">Belongs to the anaerobic coproporphyrinogen-III oxidase family. HemW subfamily.</text>
</comment>
<evidence type="ECO:0000256" key="3">
    <source>
        <dbReference type="RuleBase" id="RU364116"/>
    </source>
</evidence>
<proteinExistence type="inferred from homology"/>
<dbReference type="InterPro" id="IPR010723">
    <property type="entry name" value="HemN_C"/>
</dbReference>
<evidence type="ECO:0000313" key="5">
    <source>
        <dbReference type="EMBL" id="PRR77252.1"/>
    </source>
</evidence>
<dbReference type="NCBIfam" id="TIGR00539">
    <property type="entry name" value="hemN_rel"/>
    <property type="match status" value="1"/>
</dbReference>
<organism evidence="5 6">
    <name type="scientific">Clostridium liquoris</name>
    <dbReference type="NCBI Taxonomy" id="1289519"/>
    <lineage>
        <taxon>Bacteria</taxon>
        <taxon>Bacillati</taxon>
        <taxon>Bacillota</taxon>
        <taxon>Clostridia</taxon>
        <taxon>Eubacteriales</taxon>
        <taxon>Clostridiaceae</taxon>
        <taxon>Clostridium</taxon>
    </lineage>
</organism>
<dbReference type="PROSITE" id="PS51918">
    <property type="entry name" value="RADICAL_SAM"/>
    <property type="match status" value="1"/>
</dbReference>
<dbReference type="SFLD" id="SFLDG01065">
    <property type="entry name" value="anaerobic_coproporphyrinogen-I"/>
    <property type="match status" value="1"/>
</dbReference>
<dbReference type="SUPFAM" id="SSF102114">
    <property type="entry name" value="Radical SAM enzymes"/>
    <property type="match status" value="1"/>
</dbReference>
<dbReference type="Pfam" id="PF04055">
    <property type="entry name" value="Radical_SAM"/>
    <property type="match status" value="1"/>
</dbReference>
<feature type="domain" description="Radical SAM core" evidence="4">
    <location>
        <begin position="4"/>
        <end position="235"/>
    </location>
</feature>
<evidence type="ECO:0000259" key="4">
    <source>
        <dbReference type="PROSITE" id="PS51918"/>
    </source>
</evidence>
<keyword evidence="5" id="KW-0560">Oxidoreductase</keyword>
<dbReference type="SFLD" id="SFLDG01082">
    <property type="entry name" value="B12-binding_domain_containing"/>
    <property type="match status" value="1"/>
</dbReference>
<keyword evidence="3" id="KW-0411">Iron-sulfur</keyword>
<evidence type="ECO:0000256" key="2">
    <source>
        <dbReference type="ARBA" id="ARBA00017228"/>
    </source>
</evidence>
<keyword evidence="3" id="KW-0963">Cytoplasm</keyword>
<dbReference type="Proteomes" id="UP000239706">
    <property type="component" value="Unassembled WGS sequence"/>
</dbReference>
<gene>
    <name evidence="5" type="primary">hemN_2</name>
    <name evidence="5" type="ORF">CLLI_24220</name>
</gene>
<reference evidence="5 6" key="1">
    <citation type="submission" date="2018-03" db="EMBL/GenBank/DDBJ databases">
        <title>Genome sequence of Clostridium liquoris DSM 100320.</title>
        <authorList>
            <person name="Poehlein A."/>
            <person name="Daniel R."/>
        </authorList>
    </citation>
    <scope>NUCLEOTIDE SEQUENCE [LARGE SCALE GENOMIC DNA]</scope>
    <source>
        <strain evidence="5 6">DSM 100320</strain>
    </source>
</reference>
<dbReference type="GO" id="GO:0005737">
    <property type="term" value="C:cytoplasm"/>
    <property type="evidence" value="ECO:0007669"/>
    <property type="project" value="UniProtKB-SubCell"/>
</dbReference>
<dbReference type="PANTHER" id="PTHR13932:SF5">
    <property type="entry name" value="RADICAL S-ADENOSYL METHIONINE DOMAIN-CONTAINING PROTEIN 1, MITOCHONDRIAL"/>
    <property type="match status" value="1"/>
</dbReference>
<keyword evidence="3" id="KW-0479">Metal-binding</keyword>
<dbReference type="InterPro" id="IPR023404">
    <property type="entry name" value="rSAM_horseshoe"/>
</dbReference>
<comment type="subcellular location">
    <subcellularLocation>
        <location evidence="3">Cytoplasm</location>
    </subcellularLocation>
</comment>
<dbReference type="PANTHER" id="PTHR13932">
    <property type="entry name" value="COPROPORPHYRINIGEN III OXIDASE"/>
    <property type="match status" value="1"/>
</dbReference>
<dbReference type="SFLD" id="SFLDF00562">
    <property type="entry name" value="HemN-like__clustered_with_heat"/>
    <property type="match status" value="1"/>
</dbReference>
<name>A0A2T0B0Y2_9CLOT</name>
<sequence>MYSENTNKEVGLYIHIPFCKQKCLYCDFPSFCGKENFMLDYIKALGKEINSLPNRKIGTIFIGGGTPTYLNLECWRILKDSIDSLNKDENIEFSVEMNPGTVDKEKLKFLKRMGVNRLSIGLQAWQNKLLKKLGRIHQVEDFIEVYNGAREAGFNNINIDIMFGLPDQSMKDWKETLDRVVELNPEHISCYSLIIEDGTAFHRLYEKGMLNIPSEEVERDMYSYCIKFLKDKGYNQYEISNFSKKDKECKHNLIYWELKEYIGCGAAAHSYIDEVRYRHTEDIEKYIYDINNNEDIRLDLHKNSLNDDMEEFMFMGLRKTKGINIDEFQTKFNRSIIDVYGETINKYLKNNLLIMDEGNISLSPRGIDISNSIMCDFILE</sequence>
<dbReference type="CDD" id="cd01335">
    <property type="entry name" value="Radical_SAM"/>
    <property type="match status" value="1"/>
</dbReference>
<dbReference type="RefSeq" id="WP_106064464.1">
    <property type="nucleotide sequence ID" value="NZ_PVXO01000066.1"/>
</dbReference>
<accession>A0A2T0B0Y2</accession>
<dbReference type="InterPro" id="IPR007197">
    <property type="entry name" value="rSAM"/>
</dbReference>
<dbReference type="Pfam" id="PF06969">
    <property type="entry name" value="HemN_C"/>
    <property type="match status" value="1"/>
</dbReference>
<keyword evidence="3" id="KW-0349">Heme</keyword>
<dbReference type="GO" id="GO:0006779">
    <property type="term" value="P:porphyrin-containing compound biosynthetic process"/>
    <property type="evidence" value="ECO:0007669"/>
    <property type="project" value="InterPro"/>
</dbReference>
<comment type="function">
    <text evidence="3">Probably acts as a heme chaperone, transferring heme to an unknown acceptor. Binds one molecule of heme per monomer, possibly covalently. Binds 1 [4Fe-4S] cluster. The cluster is coordinated with 3 cysteines and an exchangeable S-adenosyl-L-methionine.</text>
</comment>
<dbReference type="GO" id="GO:0051539">
    <property type="term" value="F:4 iron, 4 sulfur cluster binding"/>
    <property type="evidence" value="ECO:0007669"/>
    <property type="project" value="UniProtKB-UniRule"/>
</dbReference>
<dbReference type="InterPro" id="IPR006638">
    <property type="entry name" value="Elp3/MiaA/NifB-like_rSAM"/>
</dbReference>